<dbReference type="RefSeq" id="WP_006129692.1">
    <property type="nucleotide sequence ID" value="NZ_AOHP01000004.1"/>
</dbReference>
<feature type="region of interest" description="Disordered" evidence="1">
    <location>
        <begin position="17"/>
        <end position="37"/>
    </location>
</feature>
<evidence type="ECO:0000256" key="1">
    <source>
        <dbReference type="SAM" id="MobiDB-lite"/>
    </source>
</evidence>
<feature type="compositionally biased region" description="Basic residues" evidence="1">
    <location>
        <begin position="310"/>
        <end position="324"/>
    </location>
</feature>
<name>M3EBK2_STREZ</name>
<feature type="compositionally biased region" description="Low complexity" evidence="1">
    <location>
        <begin position="285"/>
        <end position="295"/>
    </location>
</feature>
<evidence type="ECO:0000313" key="2">
    <source>
        <dbReference type="EMBL" id="EMF31087.1"/>
    </source>
</evidence>
<evidence type="ECO:0000313" key="3">
    <source>
        <dbReference type="Proteomes" id="UP000011732"/>
    </source>
</evidence>
<dbReference type="OrthoDB" id="5124088at2"/>
<feature type="region of interest" description="Disordered" evidence="1">
    <location>
        <begin position="281"/>
        <end position="324"/>
    </location>
</feature>
<gene>
    <name evidence="2" type="ORF">H114_00622</name>
</gene>
<proteinExistence type="predicted"/>
<dbReference type="Proteomes" id="UP000011732">
    <property type="component" value="Unassembled WGS sequence"/>
</dbReference>
<dbReference type="InterPro" id="IPR018330">
    <property type="entry name" value="RecT_fam"/>
</dbReference>
<accession>M3EBK2</accession>
<organism evidence="2 3">
    <name type="scientific">Streptomyces gancidicus BKS 13-15</name>
    <dbReference type="NCBI Taxonomy" id="1284664"/>
    <lineage>
        <taxon>Bacteria</taxon>
        <taxon>Bacillati</taxon>
        <taxon>Actinomycetota</taxon>
        <taxon>Actinomycetes</taxon>
        <taxon>Kitasatosporales</taxon>
        <taxon>Streptomycetaceae</taxon>
        <taxon>Streptomyces</taxon>
        <taxon>Streptomyces pseudogriseolus group</taxon>
    </lineage>
</organism>
<comment type="caution">
    <text evidence="2">The sequence shown here is derived from an EMBL/GenBank/DDBJ whole genome shotgun (WGS) entry which is preliminary data.</text>
</comment>
<dbReference type="PATRIC" id="fig|1284664.3.peg.130"/>
<dbReference type="AlphaFoldDB" id="M3EBK2"/>
<dbReference type="InterPro" id="IPR004590">
    <property type="entry name" value="ssDNA_annealing_RecT"/>
</dbReference>
<dbReference type="EMBL" id="AOHP01000004">
    <property type="protein sequence ID" value="EMF31087.1"/>
    <property type="molecule type" value="Genomic_DNA"/>
</dbReference>
<sequence>MALSTLKDRVKAAAAGAVAAGDDTEHERADGTEEAPAGHPEFAVREWLDRYQDDIEAALPKHISAGLFLAALRPVLPTLAKCTPASILQAVITCARFGLIPDGRQAAITADDGIATFVATYHGYIELMYRSGLVRSVVVEMVYEGDEWTYEPTAPAPLDFTHKPDVLAAKKDRKPLFAYAFAWLEGGVRSAVSIVTLADAEEIRDEYSKAYQRAEANGKKNSFWHTHFTDMWLKTAIRKLFKLVPASAELRALAAVEQAAEDGRPQILAAVDPETAALEADARRAAAAAEASQDAPTTRTLPRKVSAGRGRAKPRRRNRDKRRR</sequence>
<dbReference type="GO" id="GO:0003677">
    <property type="term" value="F:DNA binding"/>
    <property type="evidence" value="ECO:0007669"/>
    <property type="project" value="InterPro"/>
</dbReference>
<reference evidence="2 3" key="1">
    <citation type="journal article" date="2013" name="Genome Announc.">
        <title>Draft Genome Sequence of Streptomyces gancidicus Strain BKS 13-15.</title>
        <authorList>
            <person name="Kumar S."/>
            <person name="Kaur N."/>
            <person name="Singh N.K."/>
            <person name="Raghava G.P."/>
            <person name="Mayilraj S."/>
        </authorList>
    </citation>
    <scope>NUCLEOTIDE SEQUENCE [LARGE SCALE GENOMIC DNA]</scope>
    <source>
        <strain evidence="2 3">BKS 13-15</strain>
    </source>
</reference>
<dbReference type="GO" id="GO:0006259">
    <property type="term" value="P:DNA metabolic process"/>
    <property type="evidence" value="ECO:0007669"/>
    <property type="project" value="InterPro"/>
</dbReference>
<protein>
    <submittedName>
        <fullName evidence="2">Recombination and repair protein RecT</fullName>
    </submittedName>
</protein>
<dbReference type="NCBIfam" id="TIGR00616">
    <property type="entry name" value="rect"/>
    <property type="match status" value="1"/>
</dbReference>
<keyword evidence="3" id="KW-1185">Reference proteome</keyword>
<dbReference type="Pfam" id="PF03837">
    <property type="entry name" value="RecT"/>
    <property type="match status" value="1"/>
</dbReference>